<dbReference type="Pfam" id="PF00041">
    <property type="entry name" value="fn3"/>
    <property type="match status" value="1"/>
</dbReference>
<dbReference type="InterPro" id="IPR013783">
    <property type="entry name" value="Ig-like_fold"/>
</dbReference>
<organism evidence="2 3">
    <name type="scientific">Eiseniibacteriota bacterium</name>
    <dbReference type="NCBI Taxonomy" id="2212470"/>
    <lineage>
        <taxon>Bacteria</taxon>
        <taxon>Candidatus Eiseniibacteriota</taxon>
    </lineage>
</organism>
<dbReference type="InterPro" id="IPR036116">
    <property type="entry name" value="FN3_sf"/>
</dbReference>
<dbReference type="SUPFAM" id="SSF49265">
    <property type="entry name" value="Fibronectin type III"/>
    <property type="match status" value="1"/>
</dbReference>
<evidence type="ECO:0000313" key="3">
    <source>
        <dbReference type="Proteomes" id="UP000316609"/>
    </source>
</evidence>
<gene>
    <name evidence="2" type="ORF">E6K78_04240</name>
</gene>
<protein>
    <recommendedName>
        <fullName evidence="1">Fibronectin type-III domain-containing protein</fullName>
    </recommendedName>
</protein>
<sequence>MIRTSRVPLLGRGTGWASLLTTLLLVPALAPVTARAQGGGADTLVLRWSAPGDDGNVGTAASYEIRYSQLPITATNWSSATVVGGPPVPQPAGTRQITVVRGLARGTTYYFAVKTTDDAANQSGLSNVARWDWILDTAPPGTPRGVKATREGTNEAQVLWSANSEPDLAGYTVYRSFDAGGSWAAVTPGPLTSATEFLDTTVPDNTQDAWYRVTASDQTGNESAPSAAQDVSFAVQTTAPASAWSLDPGYPNPSNASTPVRVPLVVPPTGAGRAVLEIVDSGGHTVRRFDLSGLAPGAQDVLWDGTNQSGRVVAPGVYTAWLTGADKRRSVKLVRVP</sequence>
<dbReference type="InterPro" id="IPR025965">
    <property type="entry name" value="FlgD/Vpr_Ig-like"/>
</dbReference>
<evidence type="ECO:0000313" key="2">
    <source>
        <dbReference type="EMBL" id="TMQ67596.1"/>
    </source>
</evidence>
<proteinExistence type="predicted"/>
<reference evidence="2 3" key="1">
    <citation type="journal article" date="2019" name="Nat. Microbiol.">
        <title>Mediterranean grassland soil C-N compound turnover is dependent on rainfall and depth, and is mediated by genomically divergent microorganisms.</title>
        <authorList>
            <person name="Diamond S."/>
            <person name="Andeer P.F."/>
            <person name="Li Z."/>
            <person name="Crits-Christoph A."/>
            <person name="Burstein D."/>
            <person name="Anantharaman K."/>
            <person name="Lane K.R."/>
            <person name="Thomas B.C."/>
            <person name="Pan C."/>
            <person name="Northen T.R."/>
            <person name="Banfield J.F."/>
        </authorList>
    </citation>
    <scope>NUCLEOTIDE SEQUENCE [LARGE SCALE GENOMIC DNA]</scope>
    <source>
        <strain evidence="2">WS_8</strain>
    </source>
</reference>
<dbReference type="Gene3D" id="2.60.40.4070">
    <property type="match status" value="1"/>
</dbReference>
<dbReference type="EMBL" id="VBOY01000035">
    <property type="protein sequence ID" value="TMQ67596.1"/>
    <property type="molecule type" value="Genomic_DNA"/>
</dbReference>
<dbReference type="Gene3D" id="2.60.40.10">
    <property type="entry name" value="Immunoglobulins"/>
    <property type="match status" value="2"/>
</dbReference>
<evidence type="ECO:0000259" key="1">
    <source>
        <dbReference type="PROSITE" id="PS50853"/>
    </source>
</evidence>
<dbReference type="Pfam" id="PF13860">
    <property type="entry name" value="FlgD_ig"/>
    <property type="match status" value="1"/>
</dbReference>
<dbReference type="InterPro" id="IPR003961">
    <property type="entry name" value="FN3_dom"/>
</dbReference>
<dbReference type="PROSITE" id="PS50853">
    <property type="entry name" value="FN3"/>
    <property type="match status" value="1"/>
</dbReference>
<dbReference type="CDD" id="cd00063">
    <property type="entry name" value="FN3"/>
    <property type="match status" value="1"/>
</dbReference>
<dbReference type="Proteomes" id="UP000316609">
    <property type="component" value="Unassembled WGS sequence"/>
</dbReference>
<dbReference type="AlphaFoldDB" id="A0A538TVE5"/>
<comment type="caution">
    <text evidence="2">The sequence shown here is derived from an EMBL/GenBank/DDBJ whole genome shotgun (WGS) entry which is preliminary data.</text>
</comment>
<feature type="domain" description="Fibronectin type-III" evidence="1">
    <location>
        <begin position="30"/>
        <end position="140"/>
    </location>
</feature>
<name>A0A538TVE5_UNCEI</name>
<accession>A0A538TVE5</accession>
<dbReference type="SMART" id="SM00060">
    <property type="entry name" value="FN3"/>
    <property type="match status" value="1"/>
</dbReference>